<evidence type="ECO:0000313" key="3">
    <source>
        <dbReference type="EMBL" id="MBU3827478.1"/>
    </source>
</evidence>
<accession>A0A9E2NSR7</accession>
<name>A0A9E2NSR7_9GAMM</name>
<dbReference type="EMBL" id="JAHLFG010000091">
    <property type="protein sequence ID" value="MBU3827478.1"/>
    <property type="molecule type" value="Genomic_DNA"/>
</dbReference>
<keyword evidence="2" id="KW-0472">Membrane</keyword>
<sequence length="85" mass="9954">MMPWYIILIIALPILFVVGMIYNALKEQKRLEKTILPKLLQERQAELERWRKEGRDLGELAAKYSYDRPGDPGYEPAKPQQKAPK</sequence>
<keyword evidence="2" id="KW-1133">Transmembrane helix</keyword>
<comment type="caution">
    <text evidence="3">The sequence shown here is derived from an EMBL/GenBank/DDBJ whole genome shotgun (WGS) entry which is preliminary data.</text>
</comment>
<dbReference type="Proteomes" id="UP000824150">
    <property type="component" value="Unassembled WGS sequence"/>
</dbReference>
<reference evidence="3" key="1">
    <citation type="journal article" date="2021" name="PeerJ">
        <title>Extensive microbial diversity within the chicken gut microbiome revealed by metagenomics and culture.</title>
        <authorList>
            <person name="Gilroy R."/>
            <person name="Ravi A."/>
            <person name="Getino M."/>
            <person name="Pursley I."/>
            <person name="Horton D.L."/>
            <person name="Alikhan N.F."/>
            <person name="Baker D."/>
            <person name="Gharbi K."/>
            <person name="Hall N."/>
            <person name="Watson M."/>
            <person name="Adriaenssens E.M."/>
            <person name="Foster-Nyarko E."/>
            <person name="Jarju S."/>
            <person name="Secka A."/>
            <person name="Antonio M."/>
            <person name="Oren A."/>
            <person name="Chaudhuri R.R."/>
            <person name="La Ragione R."/>
            <person name="Hildebrand F."/>
            <person name="Pallen M.J."/>
        </authorList>
    </citation>
    <scope>NUCLEOTIDE SEQUENCE</scope>
    <source>
        <strain evidence="3">687</strain>
    </source>
</reference>
<reference evidence="3" key="2">
    <citation type="submission" date="2021-04" db="EMBL/GenBank/DDBJ databases">
        <authorList>
            <person name="Gilroy R."/>
        </authorList>
    </citation>
    <scope>NUCLEOTIDE SEQUENCE</scope>
    <source>
        <strain evidence="3">687</strain>
    </source>
</reference>
<evidence type="ECO:0000313" key="4">
    <source>
        <dbReference type="Proteomes" id="UP000824150"/>
    </source>
</evidence>
<keyword evidence="2" id="KW-0812">Transmembrane</keyword>
<protein>
    <submittedName>
        <fullName evidence="3">Uncharacterized protein</fullName>
    </submittedName>
</protein>
<feature type="region of interest" description="Disordered" evidence="1">
    <location>
        <begin position="63"/>
        <end position="85"/>
    </location>
</feature>
<gene>
    <name evidence="3" type="ORF">IAA31_08355</name>
</gene>
<dbReference type="AlphaFoldDB" id="A0A9E2NSR7"/>
<organism evidence="3 4">
    <name type="scientific">Candidatus Anaerobiospirillum merdipullorum</name>
    <dbReference type="NCBI Taxonomy" id="2838450"/>
    <lineage>
        <taxon>Bacteria</taxon>
        <taxon>Pseudomonadati</taxon>
        <taxon>Pseudomonadota</taxon>
        <taxon>Gammaproteobacteria</taxon>
        <taxon>Aeromonadales</taxon>
        <taxon>Succinivibrionaceae</taxon>
        <taxon>Anaerobiospirillum</taxon>
    </lineage>
</organism>
<feature type="transmembrane region" description="Helical" evidence="2">
    <location>
        <begin position="6"/>
        <end position="25"/>
    </location>
</feature>
<evidence type="ECO:0000256" key="1">
    <source>
        <dbReference type="SAM" id="MobiDB-lite"/>
    </source>
</evidence>
<proteinExistence type="predicted"/>
<evidence type="ECO:0000256" key="2">
    <source>
        <dbReference type="SAM" id="Phobius"/>
    </source>
</evidence>